<dbReference type="GO" id="GO:0005524">
    <property type="term" value="F:ATP binding"/>
    <property type="evidence" value="ECO:0007669"/>
    <property type="project" value="UniProtKB-KW"/>
</dbReference>
<dbReference type="InterPro" id="IPR041872">
    <property type="entry name" value="Anticodon_Met"/>
</dbReference>
<dbReference type="EC" id="6.1.1.10" evidence="3"/>
<dbReference type="Proteomes" id="UP000748756">
    <property type="component" value="Unassembled WGS sequence"/>
</dbReference>
<evidence type="ECO:0000256" key="6">
    <source>
        <dbReference type="ARBA" id="ARBA00022741"/>
    </source>
</evidence>
<dbReference type="SUPFAM" id="SSF47060">
    <property type="entry name" value="S15/NS1 RNA-binding domain"/>
    <property type="match status" value="1"/>
</dbReference>
<evidence type="ECO:0000256" key="2">
    <source>
        <dbReference type="ARBA" id="ARBA00005594"/>
    </source>
</evidence>
<dbReference type="Pfam" id="PF09334">
    <property type="entry name" value="tRNA-synt_1g"/>
    <property type="match status" value="1"/>
</dbReference>
<comment type="subcellular location">
    <subcellularLocation>
        <location evidence="1">Cytoplasm</location>
    </subcellularLocation>
</comment>
<keyword evidence="8" id="KW-0648">Protein biosynthesis</keyword>
<dbReference type="InterPro" id="IPR029038">
    <property type="entry name" value="MetRS_Zn"/>
</dbReference>
<dbReference type="EMBL" id="JAAAUQ010001190">
    <property type="protein sequence ID" value="KAF9141969.1"/>
    <property type="molecule type" value="Genomic_DNA"/>
</dbReference>
<evidence type="ECO:0000313" key="16">
    <source>
        <dbReference type="Proteomes" id="UP000748756"/>
    </source>
</evidence>
<keyword evidence="9" id="KW-0030">Aminoacyl-tRNA synthetase</keyword>
<evidence type="ECO:0000256" key="4">
    <source>
        <dbReference type="ARBA" id="ARBA00022490"/>
    </source>
</evidence>
<feature type="region of interest" description="Disordered" evidence="13">
    <location>
        <begin position="1183"/>
        <end position="1205"/>
    </location>
</feature>
<feature type="domain" description="WHEP-TRS" evidence="14">
    <location>
        <begin position="1213"/>
        <end position="1264"/>
    </location>
</feature>
<evidence type="ECO:0000256" key="8">
    <source>
        <dbReference type="ARBA" id="ARBA00022917"/>
    </source>
</evidence>
<organism evidence="15 16">
    <name type="scientific">Linnemannia schmuckeri</name>
    <dbReference type="NCBI Taxonomy" id="64567"/>
    <lineage>
        <taxon>Eukaryota</taxon>
        <taxon>Fungi</taxon>
        <taxon>Fungi incertae sedis</taxon>
        <taxon>Mucoromycota</taxon>
        <taxon>Mortierellomycotina</taxon>
        <taxon>Mortierellomycetes</taxon>
        <taxon>Mortierellales</taxon>
        <taxon>Mortierellaceae</taxon>
        <taxon>Linnemannia</taxon>
    </lineage>
</organism>
<dbReference type="GO" id="GO:0005829">
    <property type="term" value="C:cytosol"/>
    <property type="evidence" value="ECO:0007669"/>
    <property type="project" value="TreeGrafter"/>
</dbReference>
<evidence type="ECO:0000256" key="11">
    <source>
        <dbReference type="ARBA" id="ARBA00047364"/>
    </source>
</evidence>
<dbReference type="GO" id="GO:0006431">
    <property type="term" value="P:methionyl-tRNA aminoacylation"/>
    <property type="evidence" value="ECO:0007669"/>
    <property type="project" value="InterPro"/>
</dbReference>
<dbReference type="CDD" id="cd00814">
    <property type="entry name" value="MetRS_core"/>
    <property type="match status" value="1"/>
</dbReference>
<evidence type="ECO:0000256" key="1">
    <source>
        <dbReference type="ARBA" id="ARBA00004496"/>
    </source>
</evidence>
<keyword evidence="5" id="KW-0436">Ligase</keyword>
<keyword evidence="7" id="KW-0067">ATP-binding</keyword>
<evidence type="ECO:0000256" key="5">
    <source>
        <dbReference type="ARBA" id="ARBA00022598"/>
    </source>
</evidence>
<evidence type="ECO:0000256" key="10">
    <source>
        <dbReference type="ARBA" id="ARBA00030904"/>
    </source>
</evidence>
<evidence type="ECO:0000256" key="3">
    <source>
        <dbReference type="ARBA" id="ARBA00012838"/>
    </source>
</evidence>
<dbReference type="NCBIfam" id="TIGR00398">
    <property type="entry name" value="metG"/>
    <property type="match status" value="1"/>
</dbReference>
<dbReference type="GO" id="GO:0036464">
    <property type="term" value="C:cytoplasmic ribonucleoprotein granule"/>
    <property type="evidence" value="ECO:0007669"/>
    <property type="project" value="UniProtKB-ARBA"/>
</dbReference>
<comment type="catalytic activity">
    <reaction evidence="11">
        <text>tRNA(Met) + L-methionine + ATP = L-methionyl-tRNA(Met) + AMP + diphosphate</text>
        <dbReference type="Rhea" id="RHEA:13481"/>
        <dbReference type="Rhea" id="RHEA-COMP:9667"/>
        <dbReference type="Rhea" id="RHEA-COMP:9698"/>
        <dbReference type="ChEBI" id="CHEBI:30616"/>
        <dbReference type="ChEBI" id="CHEBI:33019"/>
        <dbReference type="ChEBI" id="CHEBI:57844"/>
        <dbReference type="ChEBI" id="CHEBI:78442"/>
        <dbReference type="ChEBI" id="CHEBI:78530"/>
        <dbReference type="ChEBI" id="CHEBI:456215"/>
        <dbReference type="EC" id="6.1.1.10"/>
    </reaction>
</comment>
<dbReference type="InterPro" id="IPR015413">
    <property type="entry name" value="Methionyl/Leucyl_tRNA_Synth"/>
</dbReference>
<comment type="caution">
    <text evidence="15">The sequence shown here is derived from an EMBL/GenBank/DDBJ whole genome shotgun (WGS) entry which is preliminary data.</text>
</comment>
<dbReference type="InterPro" id="IPR014729">
    <property type="entry name" value="Rossmann-like_a/b/a_fold"/>
</dbReference>
<evidence type="ECO:0000259" key="14">
    <source>
        <dbReference type="PROSITE" id="PS51185"/>
    </source>
</evidence>
<dbReference type="GO" id="GO:0017101">
    <property type="term" value="C:aminoacyl-tRNA synthetase multienzyme complex"/>
    <property type="evidence" value="ECO:0007669"/>
    <property type="project" value="TreeGrafter"/>
</dbReference>
<dbReference type="Gene3D" id="1.10.287.10">
    <property type="entry name" value="S15/NS1, RNA-binding"/>
    <property type="match status" value="1"/>
</dbReference>
<protein>
    <recommendedName>
        <fullName evidence="3">methionine--tRNA ligase</fullName>
        <ecNumber evidence="3">6.1.1.10</ecNumber>
    </recommendedName>
    <alternativeName>
        <fullName evidence="10">Methionyl-tRNA synthetase</fullName>
    </alternativeName>
</protein>
<accession>A0A9P5RQ94</accession>
<dbReference type="Gene3D" id="3.40.50.620">
    <property type="entry name" value="HUPs"/>
    <property type="match status" value="1"/>
</dbReference>
<dbReference type="PANTHER" id="PTHR45765">
    <property type="entry name" value="METHIONINE--TRNA LIGASE"/>
    <property type="match status" value="1"/>
</dbReference>
<dbReference type="AlphaFoldDB" id="A0A9P5RQ94"/>
<feature type="coiled-coil region" evidence="12">
    <location>
        <begin position="220"/>
        <end position="293"/>
    </location>
</feature>
<dbReference type="Gene3D" id="2.20.28.20">
    <property type="entry name" value="Methionyl-tRNA synthetase, Zn-domain"/>
    <property type="match status" value="1"/>
</dbReference>
<evidence type="ECO:0000256" key="9">
    <source>
        <dbReference type="ARBA" id="ARBA00023146"/>
    </source>
</evidence>
<dbReference type="InterPro" id="IPR009068">
    <property type="entry name" value="uS15_NS1_RNA-bd_sf"/>
</dbReference>
<dbReference type="OrthoDB" id="5844513at2759"/>
<name>A0A9P5RQ94_9FUNG</name>
<evidence type="ECO:0000313" key="15">
    <source>
        <dbReference type="EMBL" id="KAF9141969.1"/>
    </source>
</evidence>
<dbReference type="Gene3D" id="1.10.730.10">
    <property type="entry name" value="Isoleucyl-tRNA Synthetase, Domain 1"/>
    <property type="match status" value="1"/>
</dbReference>
<dbReference type="FunFam" id="2.20.28.20:FF:000001">
    <property type="entry name" value="Methionine--tRNA ligase"/>
    <property type="match status" value="1"/>
</dbReference>
<sequence>MFELSPEMKSTSLHQQQQLVQKQSRRKRVVSQNTSVATQSLATHELELQQQMQRQSQLSIRKVELCKELLSLYSRRNSSEQRQEDAVKAERFEEADATTTAISQVQERISQLEGIYADTDRSLWECKKRQDELSRKICELHPIVLREMDDLRQKREAERDQFEAELRQRRESEVGVLQGERDEIEKDRSDIALEQDFLGKNQSELKQRIDEETRIDQDELDDLKGKRKANRSEIEELTRRLEQLNQKDKEWALEIATVQQRIRITEEQFSEKSKEVMQDKQKLDHRISDLQKRSHHLDRQEAHLQKVVEEGEVVQGKLQSEIQAIVAQQENLETVRKMFGDELAIIHKLRAEEEGFREKEAGWSIRSSRWTQDLVKLENRIKKLTDKIAGDQRVVVELEEGVKGLEKRVNQTESLKVLAVQRRDFKQASHYSGELAKLRETIVQQREELERRTGEITSGSTQKDLAGLQREYDALKGNQKQEQLDMFKEIQTVTTETLAQLLVTCSKKPMSNGSSTTTTSADKAIVDSKEEGDSWNTAAGVLLKELRSEIESVLEVSRIRYGRETTVPIAAVDASTAAAVAKIAVVAEATPISTVGEEEFVGKEEQRAALERDIQAAVAEEDYATAAELQERGTLTVMSTPATIKAGIAMPPKNPNKYQRVRNINALYICGTDEYGTATETKALADGVTCQELCDKYHPIHKQCYEWMEIDFDKFGRTTTEEQTKIAQDIFMRLYERDLLVEDSMLQLYCSQCDRYLADRFVEGTCPKCNYDDARGDQCDQCGSLLNATDLVNPRCKLDGNRPVQKESKHLFLDLGKLQPECEAWYEKASAEGSWSNNGKVITQSWFKEGLKLRCITRDLKWGTPVPLPGWEGKVFYVWFDAPIGYPSITATYTKEWEKWWKNPEDVKLYQFMGKDNVPFHTVIFPSSLIGTGEKWTLLNTLSTTEYLQYETGKFSKSRGVGIFGNNVQETGVPPSVWRYYLLSNRPETNDSQYLWKDFIARNNNELLANLGNFVNRVIKFVNAKYDSHVPTLDTAAAPATESDEKLVREVNEKLKLYVEALDDVKIREGLRLAMEISALGNVYLQENKIDNTLFADHRARCDRVVITALNLIYLLSAILFPYMPSTSESIARQLNAPVRLLPESFTVDSILPGHVINKAEYLFKRIDEKQEDIWRAKYGGNGSEPAVDEKKKKKKPTKAAPAPVFKGEKPAEVVELEKKIEEQGAKVRELKTAKADAAAVQTEVSALLGLKKDLADLFAKLTV</sequence>
<dbReference type="Pfam" id="PF00458">
    <property type="entry name" value="WHEP-TRS"/>
    <property type="match status" value="1"/>
</dbReference>
<dbReference type="InterPro" id="IPR009080">
    <property type="entry name" value="tRNAsynth_Ia_anticodon-bd"/>
</dbReference>
<gene>
    <name evidence="15" type="ORF">BG015_001083</name>
</gene>
<keyword evidence="12" id="KW-0175">Coiled coil</keyword>
<keyword evidence="4" id="KW-0963">Cytoplasm</keyword>
<dbReference type="InterPro" id="IPR033911">
    <property type="entry name" value="MetRS_core"/>
</dbReference>
<dbReference type="SUPFAM" id="SSF52374">
    <property type="entry name" value="Nucleotidylyl transferase"/>
    <property type="match status" value="1"/>
</dbReference>
<dbReference type="Pfam" id="PF19303">
    <property type="entry name" value="Anticodon_3"/>
    <property type="match status" value="1"/>
</dbReference>
<feature type="coiled-coil region" evidence="12">
    <location>
        <begin position="367"/>
        <end position="485"/>
    </location>
</feature>
<dbReference type="InterPro" id="IPR014758">
    <property type="entry name" value="Met-tRNA_synth"/>
</dbReference>
<dbReference type="SUPFAM" id="SSF57770">
    <property type="entry name" value="Methionyl-tRNA synthetase (MetRS), Zn-domain"/>
    <property type="match status" value="1"/>
</dbReference>
<dbReference type="SMART" id="SM00991">
    <property type="entry name" value="WHEP-TRS"/>
    <property type="match status" value="1"/>
</dbReference>
<keyword evidence="16" id="KW-1185">Reference proteome</keyword>
<proteinExistence type="inferred from homology"/>
<dbReference type="FunFam" id="1.10.730.10:FF:000037">
    <property type="entry name" value="Methionyl-tRNA synthetase"/>
    <property type="match status" value="1"/>
</dbReference>
<dbReference type="CDD" id="cd00939">
    <property type="entry name" value="MetRS_RNA"/>
    <property type="match status" value="1"/>
</dbReference>
<dbReference type="PRINTS" id="PR01041">
    <property type="entry name" value="TRNASYNTHMET"/>
</dbReference>
<dbReference type="GO" id="GO:0017102">
    <property type="term" value="C:methionyl glutamyl tRNA synthetase complex"/>
    <property type="evidence" value="ECO:0007669"/>
    <property type="project" value="UniProtKB-ARBA"/>
</dbReference>
<dbReference type="CDD" id="cd07957">
    <property type="entry name" value="Anticodon_Ia_Met"/>
    <property type="match status" value="1"/>
</dbReference>
<comment type="similarity">
    <text evidence="2">Belongs to the class-I aminoacyl-tRNA synthetase family.</text>
</comment>
<dbReference type="SUPFAM" id="SSF47323">
    <property type="entry name" value="Anticodon-binding domain of a subclass of class I aminoacyl-tRNA synthetases"/>
    <property type="match status" value="1"/>
</dbReference>
<evidence type="ECO:0000256" key="12">
    <source>
        <dbReference type="SAM" id="Coils"/>
    </source>
</evidence>
<dbReference type="InterPro" id="IPR000738">
    <property type="entry name" value="WHEP-TRS_dom"/>
</dbReference>
<dbReference type="PROSITE" id="PS51185">
    <property type="entry name" value="WHEP_TRS_2"/>
    <property type="match status" value="1"/>
</dbReference>
<dbReference type="InterPro" id="IPR023458">
    <property type="entry name" value="Met-tRNA_ligase_1"/>
</dbReference>
<dbReference type="PANTHER" id="PTHR45765:SF1">
    <property type="entry name" value="METHIONINE--TRNA LIGASE, CYTOPLASMIC"/>
    <property type="match status" value="1"/>
</dbReference>
<keyword evidence="6" id="KW-0547">Nucleotide-binding</keyword>
<evidence type="ECO:0000256" key="13">
    <source>
        <dbReference type="SAM" id="MobiDB-lite"/>
    </source>
</evidence>
<reference evidence="15" key="1">
    <citation type="journal article" date="2020" name="Fungal Divers.">
        <title>Resolving the Mortierellaceae phylogeny through synthesis of multi-gene phylogenetics and phylogenomics.</title>
        <authorList>
            <person name="Vandepol N."/>
            <person name="Liber J."/>
            <person name="Desiro A."/>
            <person name="Na H."/>
            <person name="Kennedy M."/>
            <person name="Barry K."/>
            <person name="Grigoriev I.V."/>
            <person name="Miller A.N."/>
            <person name="O'Donnell K."/>
            <person name="Stajich J.E."/>
            <person name="Bonito G."/>
        </authorList>
    </citation>
    <scope>NUCLEOTIDE SEQUENCE</scope>
    <source>
        <strain evidence="15">NRRL 6426</strain>
    </source>
</reference>
<dbReference type="GO" id="GO:0004825">
    <property type="term" value="F:methionine-tRNA ligase activity"/>
    <property type="evidence" value="ECO:0007669"/>
    <property type="project" value="UniProtKB-EC"/>
</dbReference>
<evidence type="ECO:0000256" key="7">
    <source>
        <dbReference type="ARBA" id="ARBA00022840"/>
    </source>
</evidence>